<reference evidence="3" key="1">
    <citation type="submission" date="2016-10" db="EMBL/GenBank/DDBJ databases">
        <authorList>
            <person name="Varghese N."/>
            <person name="Submissions S."/>
        </authorList>
    </citation>
    <scope>NUCLEOTIDE SEQUENCE [LARGE SCALE GENOMIC DNA]</scope>
    <source>
        <strain evidence="3">DSM 25811 / CCM 8410 / LMG 26954 / E90</strain>
    </source>
</reference>
<evidence type="ECO:0000313" key="2">
    <source>
        <dbReference type="EMBL" id="SDD46095.1"/>
    </source>
</evidence>
<dbReference type="PANTHER" id="PTHR36394:SF1">
    <property type="entry name" value="OS01G0277700 PROTEIN"/>
    <property type="match status" value="1"/>
</dbReference>
<proteinExistence type="predicted"/>
<sequence>MEHSRLIALALTAITISGLHTASGPDHYLPFVVLSRSRKWSLPKTIFLTIVCGIGHILSSVLIGLVGVFLGWQLTKIAWLQDVRGNISGWALLIFGVLYLAYGLRQAWLNKPHKHFDVMGDDVYVYEHTHGQTVMPGSRIKVTPLVLFAIFVMGPSEPLVPLLFYSGTQRSVTEIVVLISVFTISTVITMLAMVLIGIYGYSFFNTSKLERYMHAIGGGVVTVCGIGMVFLGW</sequence>
<dbReference type="OrthoDB" id="9782403at2"/>
<dbReference type="PANTHER" id="PTHR36394">
    <property type="entry name" value="OS01G0277700 PROTEIN"/>
    <property type="match status" value="1"/>
</dbReference>
<dbReference type="STRING" id="1285928.SAMN04487894_109124"/>
<dbReference type="AlphaFoldDB" id="A0A1G6UZM9"/>
<protein>
    <submittedName>
        <fullName evidence="2">Cytochrome C biogenesis protein transmembrane region</fullName>
    </submittedName>
</protein>
<organism evidence="2 3">
    <name type="scientific">Niabella drilacis (strain DSM 25811 / CCM 8410 / CCUG 62505 / LMG 26954 / E90)</name>
    <dbReference type="NCBI Taxonomy" id="1285928"/>
    <lineage>
        <taxon>Bacteria</taxon>
        <taxon>Pseudomonadati</taxon>
        <taxon>Bacteroidota</taxon>
        <taxon>Chitinophagia</taxon>
        <taxon>Chitinophagales</taxon>
        <taxon>Chitinophagaceae</taxon>
        <taxon>Niabella</taxon>
    </lineage>
</organism>
<feature type="transmembrane region" description="Helical" evidence="1">
    <location>
        <begin position="176"/>
        <end position="200"/>
    </location>
</feature>
<evidence type="ECO:0000256" key="1">
    <source>
        <dbReference type="SAM" id="Phobius"/>
    </source>
</evidence>
<dbReference type="EMBL" id="FMZO01000009">
    <property type="protein sequence ID" value="SDD46095.1"/>
    <property type="molecule type" value="Genomic_DNA"/>
</dbReference>
<feature type="transmembrane region" description="Helical" evidence="1">
    <location>
        <begin position="145"/>
        <end position="164"/>
    </location>
</feature>
<keyword evidence="1" id="KW-1133">Transmembrane helix</keyword>
<gene>
    <name evidence="2" type="ORF">SAMN04487894_109124</name>
</gene>
<accession>A0A1G6UZM9</accession>
<feature type="transmembrane region" description="Helical" evidence="1">
    <location>
        <begin position="83"/>
        <end position="102"/>
    </location>
</feature>
<name>A0A1G6UZM9_NIADE</name>
<feature type="transmembrane region" description="Helical" evidence="1">
    <location>
        <begin position="212"/>
        <end position="231"/>
    </location>
</feature>
<dbReference type="RefSeq" id="WP_090391261.1">
    <property type="nucleotide sequence ID" value="NZ_FMZO01000009.1"/>
</dbReference>
<keyword evidence="3" id="KW-1185">Reference proteome</keyword>
<dbReference type="Proteomes" id="UP000198757">
    <property type="component" value="Unassembled WGS sequence"/>
</dbReference>
<feature type="transmembrane region" description="Helical" evidence="1">
    <location>
        <begin position="45"/>
        <end position="71"/>
    </location>
</feature>
<evidence type="ECO:0000313" key="3">
    <source>
        <dbReference type="Proteomes" id="UP000198757"/>
    </source>
</evidence>
<keyword evidence="1" id="KW-0472">Membrane</keyword>
<keyword evidence="1 2" id="KW-0812">Transmembrane</keyword>